<proteinExistence type="predicted"/>
<evidence type="ECO:0000313" key="1">
    <source>
        <dbReference type="EMBL" id="KAJ8635816.1"/>
    </source>
</evidence>
<name>A0ACC2LQQ4_PERAE</name>
<protein>
    <submittedName>
        <fullName evidence="1">Uncharacterized protein</fullName>
    </submittedName>
</protein>
<sequence>MLHFDRRTAVSRAVSSRLTANPKPSDRQVAEMRGPAPVFALEEEPEEAVGEPQRDMPPRKRPVTDNPTASNSEHTGPLGNGTPDPNMQNQFQQMMQAMLDQQRQANENQARMQEQMARKDEEHAREMATMQRQLLEVLERRPEPPPAQPLGTQIVINNREHDPNALYEKFRKRGPKEFTGHEDPLAADDWLEQTENIFEIFRCTGRQQVQLTASMFTGLADIWWKTIKAEYRTIADAEAWASFKRQFSDKYVPTHVKRQKAIEFQQLVQGNTTVQEYLTKFERLSRYAPELVDTVEKKITWFLEGLNPIIERDATGVVPPITFEEAVRRAYKFENLNNKILKIQGKAPAHQQNHQPRNHQNKRPRHEQNVQNALVCVHCGKNHESAQCRTITGACFRCGSMAHQLKDCPRQAGQGNNRQHQQHQGTQRQAPPQNALAVQNQPRPLQQQAPQQQYRPPQQHQARQQGQNQNQRPPQQYRNAQQGRQQQAQNRPQQRGQVYAINQADAEAADNVVEGTLLVCGFEAKILFDPGSTHSFLSPKFSKLIDMPARELEYVLTVSTPVGKQVVCRKYYPRCAIKIGDVVLPANLILLEMFDFDVILGMDWLAGYHATMDCFHKTLTFKLEETPAGVLFHGEKKNSCPRFVSALKANRLVRSGCECYLAFITEDKRSQGVEEIPIVCEFPDIFPEEIPGLPPVREIDFTIELLPGTAPISIAPYRMAPAELGELKIQLQELLDKGFIRPSVSPWGAPVLFVKKKDGSMRMCIDYRKLNQATIKNKYPLPRIDELFDQLQGAAYFSKIDLRSGYHQLRVRDSDVSKTAFRTRYGHYEFLVMPFGLTNAPAVFMALMNKIFVEYLDQFTVVFIDDILIVDFELDSGLELV</sequence>
<dbReference type="EMBL" id="CM056811">
    <property type="protein sequence ID" value="KAJ8635816.1"/>
    <property type="molecule type" value="Genomic_DNA"/>
</dbReference>
<dbReference type="Proteomes" id="UP001234297">
    <property type="component" value="Chromosome 3"/>
</dbReference>
<reference evidence="1 2" key="1">
    <citation type="journal article" date="2022" name="Hortic Res">
        <title>A haplotype resolved chromosomal level avocado genome allows analysis of novel avocado genes.</title>
        <authorList>
            <person name="Nath O."/>
            <person name="Fletcher S.J."/>
            <person name="Hayward A."/>
            <person name="Shaw L.M."/>
            <person name="Masouleh A.K."/>
            <person name="Furtado A."/>
            <person name="Henry R.J."/>
            <person name="Mitter N."/>
        </authorList>
    </citation>
    <scope>NUCLEOTIDE SEQUENCE [LARGE SCALE GENOMIC DNA]</scope>
    <source>
        <strain evidence="2">cv. Hass</strain>
    </source>
</reference>
<comment type="caution">
    <text evidence="1">The sequence shown here is derived from an EMBL/GenBank/DDBJ whole genome shotgun (WGS) entry which is preliminary data.</text>
</comment>
<gene>
    <name evidence="1" type="ORF">MRB53_010083</name>
</gene>
<accession>A0ACC2LQQ4</accession>
<evidence type="ECO:0000313" key="2">
    <source>
        <dbReference type="Proteomes" id="UP001234297"/>
    </source>
</evidence>
<keyword evidence="2" id="KW-1185">Reference proteome</keyword>
<organism evidence="1 2">
    <name type="scientific">Persea americana</name>
    <name type="common">Avocado</name>
    <dbReference type="NCBI Taxonomy" id="3435"/>
    <lineage>
        <taxon>Eukaryota</taxon>
        <taxon>Viridiplantae</taxon>
        <taxon>Streptophyta</taxon>
        <taxon>Embryophyta</taxon>
        <taxon>Tracheophyta</taxon>
        <taxon>Spermatophyta</taxon>
        <taxon>Magnoliopsida</taxon>
        <taxon>Magnoliidae</taxon>
        <taxon>Laurales</taxon>
        <taxon>Lauraceae</taxon>
        <taxon>Persea</taxon>
    </lineage>
</organism>